<reference evidence="2 3" key="2">
    <citation type="submission" date="2019-09" db="EMBL/GenBank/DDBJ databases">
        <title>Draft genome sequencing and comparative genomics of hatchery-associated Vibrios.</title>
        <authorList>
            <person name="Kehlet-Delgado H."/>
            <person name="Mueller R.S."/>
        </authorList>
    </citation>
    <scope>NUCLEOTIDE SEQUENCE [LARGE SCALE GENOMIC DNA]</scope>
    <source>
        <strain evidence="2 3">09-121-3</strain>
    </source>
</reference>
<gene>
    <name evidence="2" type="ORF">F0238_12980</name>
    <name evidence="1" type="ORF">TW71_10630</name>
</gene>
<dbReference type="Proteomes" id="UP000576645">
    <property type="component" value="Unassembled WGS sequence"/>
</dbReference>
<dbReference type="InterPro" id="IPR011008">
    <property type="entry name" value="Dimeric_a/b-barrel"/>
</dbReference>
<evidence type="ECO:0000313" key="2">
    <source>
        <dbReference type="EMBL" id="NOJ23643.1"/>
    </source>
</evidence>
<evidence type="ECO:0000313" key="3">
    <source>
        <dbReference type="Proteomes" id="UP000576645"/>
    </source>
</evidence>
<name>A0A1B1VF10_9VIBR</name>
<dbReference type="eggNOG" id="ENOG5033AN3">
    <property type="taxonomic scope" value="Bacteria"/>
</dbReference>
<comment type="caution">
    <text evidence="1">The sequence shown here is derived from an EMBL/GenBank/DDBJ whole genome shotgun (WGS) entry which is preliminary data.</text>
</comment>
<proteinExistence type="predicted"/>
<evidence type="ECO:0008006" key="4">
    <source>
        <dbReference type="Google" id="ProtNLM"/>
    </source>
</evidence>
<dbReference type="AlphaFoldDB" id="A0A1B1VF10"/>
<accession>A0A1B1VF10</accession>
<protein>
    <recommendedName>
        <fullName evidence="4">ABM domain-containing protein</fullName>
    </recommendedName>
</protein>
<dbReference type="EMBL" id="VTXP01000006">
    <property type="protein sequence ID" value="NOJ23643.1"/>
    <property type="molecule type" value="Genomic_DNA"/>
</dbReference>
<dbReference type="STRING" id="190893.BA953_17850"/>
<dbReference type="SUPFAM" id="SSF54909">
    <property type="entry name" value="Dimeric alpha+beta barrel"/>
    <property type="match status" value="1"/>
</dbReference>
<dbReference type="EMBL" id="JXXR01000011">
    <property type="protein sequence ID" value="KJY73224.1"/>
    <property type="molecule type" value="Genomic_DNA"/>
</dbReference>
<sequence>MENVIEMVSFKLLAGTTSEDFIVAANQSQKFVATLKGFQYRSLSHDAENDTWTDVVYWDSMEDAKSAGEQFVNCAECQPLMALIDSESVNMQHQVLRMSDLAAKYQ</sequence>
<evidence type="ECO:0000313" key="1">
    <source>
        <dbReference type="EMBL" id="KJY73224.1"/>
    </source>
</evidence>
<dbReference type="RefSeq" id="WP_019274424.1">
    <property type="nucleotide sequence ID" value="NZ_CP016557.1"/>
</dbReference>
<reference evidence="1" key="1">
    <citation type="journal article" date="2015" name="BMC Genomics">
        <title>Genome mining reveals unlocked bioactive potential of marine Gram-negative bacteria.</title>
        <authorList>
            <person name="Machado H."/>
            <person name="Sonnenschein E.C."/>
            <person name="Melchiorsen J."/>
            <person name="Gram L."/>
        </authorList>
    </citation>
    <scope>NUCLEOTIDE SEQUENCE</scope>
    <source>
        <strain evidence="1">S2052</strain>
    </source>
</reference>
<organism evidence="1">
    <name type="scientific">Vibrio coralliilyticus</name>
    <dbReference type="NCBI Taxonomy" id="190893"/>
    <lineage>
        <taxon>Bacteria</taxon>
        <taxon>Pseudomonadati</taxon>
        <taxon>Pseudomonadota</taxon>
        <taxon>Gammaproteobacteria</taxon>
        <taxon>Vibrionales</taxon>
        <taxon>Vibrionaceae</taxon>
        <taxon>Vibrio</taxon>
    </lineage>
</organism>